<feature type="domain" description="Cilia- and flagella-associated protein 61 N-terminal" evidence="1">
    <location>
        <begin position="2"/>
        <end position="94"/>
    </location>
</feature>
<protein>
    <submittedName>
        <fullName evidence="2">(apollo) hypothetical protein</fullName>
    </submittedName>
</protein>
<dbReference type="InterPro" id="IPR032151">
    <property type="entry name" value="CFAP61_N"/>
</dbReference>
<name>A0A8S3X1S9_PARAO</name>
<dbReference type="AlphaFoldDB" id="A0A8S3X1S9"/>
<proteinExistence type="predicted"/>
<comment type="caution">
    <text evidence="2">The sequence shown here is derived from an EMBL/GenBank/DDBJ whole genome shotgun (WGS) entry which is preliminary data.</text>
</comment>
<dbReference type="PANTHER" id="PTHR21178:SF8">
    <property type="entry name" value="CILIA- AND FLAGELLA-ASSOCIATED PROTEIN 61"/>
    <property type="match status" value="1"/>
</dbReference>
<accession>A0A8S3X1S9</accession>
<dbReference type="Proteomes" id="UP000691718">
    <property type="component" value="Unassembled WGS sequence"/>
</dbReference>
<evidence type="ECO:0000259" key="1">
    <source>
        <dbReference type="Pfam" id="PF16092"/>
    </source>
</evidence>
<dbReference type="InterPro" id="IPR038884">
    <property type="entry name" value="CFAP61"/>
</dbReference>
<evidence type="ECO:0000313" key="2">
    <source>
        <dbReference type="EMBL" id="CAG4996675.1"/>
    </source>
</evidence>
<dbReference type="PANTHER" id="PTHR21178">
    <property type="entry name" value="CILIA- AND FLAGELLA-ASSOCIATED PROTEIN 61"/>
    <property type="match status" value="1"/>
</dbReference>
<gene>
    <name evidence="2" type="ORF">PAPOLLO_LOCUS13048</name>
</gene>
<sequence length="902" mass="104268">MRQDFCPKLKVRRAVEEDNDDIIAIMDEKCPRLKETYGDYYISEIIGRHPEAHRKIIVADQQDRAVGVMCLNAELNYENLQKTYELNPYYGLRKATAIEREQNKRSNALLKTFGKCLILQRTSHENIAEPRSTKTPSKVIFRHNSVMDSSFDRAYFKKQISDDYNDKNYRLSTTMSIMSNISVANLLDEDPFDYEIVNIDTKLLTVPRVLSTDFMYSQAFDLLEAAFEAMKVYDYCIIRVPCSEKSFPLLQHFCFVPTKPNICSKYALYIAHRNAVLSKLRVREAELIDVPLIAQILNTLEAKETMWTVEKSVKKKNEERIFVLKSGSSIVGLGVLETTEQKDFIQSKYNLDSYQIHKYHYRSQGIYAGFSTLKTVLVYPVFEAHFRFFVREMMRLSECNNLLWLTAYRNKWAAHKVNSIASVMIPLLPRKSEVDCTSVRQPQKRCLFSNSLETFSTWFISKKYTSLPKANVDTRIVIVGASRTTMAFLNALLFGRVKFVTLANGGKVPYDLLFLLFGKQYQHPYYMKKIKNRDDEIKTKKVPLYTPLDVPKCTREKITSKYTPENVFIINNLADANKALKYVKNNLLCFDTCGSNCNEYFGRFKNKAINKSGIAYNEGILIDHQFKTKDSAIYAAGPATRYNSSCHAEDKQQMYYDSYEVGTKLGDQIKQQLDPLFVSKIEKIKNNETINNDSSISSASSISKKFGNIHQSSTESTSDFKDNYKKMPDFKRPKIMHCVLPGGLQYLEVRPPGKKNPCHYVQSLHYNAKKLDNLYAFFRLPWAYFLYHDQCDELFAMVKELLPKGQRHGDTLKEALYSIGERVSVAHSSIQNTKAEVRSAFETSPYVEAIADYVIEWLSENENLLPVYLQPWHRTAFAFDLNANPAFKKRKRNIMKMMKSIY</sequence>
<organism evidence="2 3">
    <name type="scientific">Parnassius apollo</name>
    <name type="common">Apollo butterfly</name>
    <name type="synonym">Papilio apollo</name>
    <dbReference type="NCBI Taxonomy" id="110799"/>
    <lineage>
        <taxon>Eukaryota</taxon>
        <taxon>Metazoa</taxon>
        <taxon>Ecdysozoa</taxon>
        <taxon>Arthropoda</taxon>
        <taxon>Hexapoda</taxon>
        <taxon>Insecta</taxon>
        <taxon>Pterygota</taxon>
        <taxon>Neoptera</taxon>
        <taxon>Endopterygota</taxon>
        <taxon>Lepidoptera</taxon>
        <taxon>Glossata</taxon>
        <taxon>Ditrysia</taxon>
        <taxon>Papilionoidea</taxon>
        <taxon>Papilionidae</taxon>
        <taxon>Parnassiinae</taxon>
        <taxon>Parnassini</taxon>
        <taxon>Parnassius</taxon>
        <taxon>Parnassius</taxon>
    </lineage>
</organism>
<keyword evidence="3" id="KW-1185">Reference proteome</keyword>
<evidence type="ECO:0000313" key="3">
    <source>
        <dbReference type="Proteomes" id="UP000691718"/>
    </source>
</evidence>
<dbReference type="Pfam" id="PF16092">
    <property type="entry name" value="CFAP61_N"/>
    <property type="match status" value="1"/>
</dbReference>
<dbReference type="EMBL" id="CAJQZP010000929">
    <property type="protein sequence ID" value="CAG4996675.1"/>
    <property type="molecule type" value="Genomic_DNA"/>
</dbReference>
<dbReference type="OrthoDB" id="382863at2759"/>
<reference evidence="2" key="1">
    <citation type="submission" date="2021-04" db="EMBL/GenBank/DDBJ databases">
        <authorList>
            <person name="Tunstrom K."/>
        </authorList>
    </citation>
    <scope>NUCLEOTIDE SEQUENCE</scope>
</reference>